<evidence type="ECO:0000313" key="4">
    <source>
        <dbReference type="Proteomes" id="UP001326715"/>
    </source>
</evidence>
<dbReference type="Proteomes" id="UP000183788">
    <property type="component" value="Unassembled WGS sequence"/>
</dbReference>
<evidence type="ECO:0000313" key="3">
    <source>
        <dbReference type="Proteomes" id="UP000183788"/>
    </source>
</evidence>
<keyword evidence="4" id="KW-1185">Reference proteome</keyword>
<reference evidence="1 3" key="1">
    <citation type="submission" date="2016-11" db="EMBL/GenBank/DDBJ databases">
        <authorList>
            <person name="Jaros S."/>
            <person name="Januszkiewicz K."/>
            <person name="Wedrychowicz H."/>
        </authorList>
    </citation>
    <scope>NUCLEOTIDE SEQUENCE [LARGE SCALE GENOMIC DNA]</scope>
    <source>
        <strain evidence="1 3">DSM 784</strain>
    </source>
</reference>
<dbReference type="AlphaFoldDB" id="A0A1K1SFL5"/>
<dbReference type="EMBL" id="FPIZ01000022">
    <property type="protein sequence ID" value="SFW83169.1"/>
    <property type="molecule type" value="Genomic_DNA"/>
</dbReference>
<dbReference type="STRING" id="1004.SAMN05661012_05357"/>
<protein>
    <submittedName>
        <fullName evidence="1">Uncharacterized protein</fullName>
    </submittedName>
</protein>
<organism evidence="1 3">
    <name type="scientific">Chitinophaga sancti</name>
    <dbReference type="NCBI Taxonomy" id="1004"/>
    <lineage>
        <taxon>Bacteria</taxon>
        <taxon>Pseudomonadati</taxon>
        <taxon>Bacteroidota</taxon>
        <taxon>Chitinophagia</taxon>
        <taxon>Chitinophagales</taxon>
        <taxon>Chitinophagaceae</taxon>
        <taxon>Chitinophaga</taxon>
    </lineage>
</organism>
<dbReference type="EMBL" id="CP140154">
    <property type="protein sequence ID" value="WQG88037.1"/>
    <property type="molecule type" value="Genomic_DNA"/>
</dbReference>
<dbReference type="RefSeq" id="WP_072364366.1">
    <property type="nucleotide sequence ID" value="NZ_CP139972.1"/>
</dbReference>
<accession>A0A1K1SFL5</accession>
<proteinExistence type="predicted"/>
<dbReference type="Proteomes" id="UP001326715">
    <property type="component" value="Chromosome"/>
</dbReference>
<gene>
    <name evidence="1" type="ORF">SAMN05661012_05357</name>
    <name evidence="2" type="ORF">SR876_24220</name>
</gene>
<sequence length="164" mass="18842">MKSIRLIYRKLIDASNTKPWDQLLFEGSWYEYLLQAQTFNPERKYNTFAELIAHVPNADSLHFLVTPAIIGYLKQLNGMVPDITNSIGKTFLPFKNFKFEIVNSDITDKRKHQVAVNFISEPLSWHDTIGNQLLVTVNNEPGNGETLTEMFSLQPFLSIYSIQS</sequence>
<dbReference type="OrthoDB" id="793934at2"/>
<name>A0A1K1SFL5_9BACT</name>
<evidence type="ECO:0000313" key="1">
    <source>
        <dbReference type="EMBL" id="SFW83169.1"/>
    </source>
</evidence>
<evidence type="ECO:0000313" key="2">
    <source>
        <dbReference type="EMBL" id="WQG88037.1"/>
    </source>
</evidence>
<reference evidence="2 4" key="2">
    <citation type="submission" date="2023-11" db="EMBL/GenBank/DDBJ databases">
        <title>MicrobeMod: A computational toolkit for identifying prokaryotic methylation and restriction-modification with nanopore sequencing.</title>
        <authorList>
            <person name="Crits-Christoph A."/>
            <person name="Kang S.C."/>
            <person name="Lee H."/>
            <person name="Ostrov N."/>
        </authorList>
    </citation>
    <scope>NUCLEOTIDE SEQUENCE [LARGE SCALE GENOMIC DNA]</scope>
    <source>
        <strain evidence="2 4">ATCC 23090</strain>
    </source>
</reference>